<protein>
    <submittedName>
        <fullName evidence="3">Uncharacterized protein</fullName>
    </submittedName>
</protein>
<feature type="coiled-coil region" evidence="1">
    <location>
        <begin position="363"/>
        <end position="435"/>
    </location>
</feature>
<proteinExistence type="predicted"/>
<accession>A0A9N9N1Q5</accession>
<dbReference type="AlphaFoldDB" id="A0A9N9N1Q5"/>
<organism evidence="3 4">
    <name type="scientific">Ceutorhynchus assimilis</name>
    <name type="common">cabbage seed weevil</name>
    <dbReference type="NCBI Taxonomy" id="467358"/>
    <lineage>
        <taxon>Eukaryota</taxon>
        <taxon>Metazoa</taxon>
        <taxon>Ecdysozoa</taxon>
        <taxon>Arthropoda</taxon>
        <taxon>Hexapoda</taxon>
        <taxon>Insecta</taxon>
        <taxon>Pterygota</taxon>
        <taxon>Neoptera</taxon>
        <taxon>Endopterygota</taxon>
        <taxon>Coleoptera</taxon>
        <taxon>Polyphaga</taxon>
        <taxon>Cucujiformia</taxon>
        <taxon>Curculionidae</taxon>
        <taxon>Ceutorhynchinae</taxon>
        <taxon>Ceutorhynchus</taxon>
    </lineage>
</organism>
<feature type="compositionally biased region" description="Polar residues" evidence="2">
    <location>
        <begin position="238"/>
        <end position="252"/>
    </location>
</feature>
<feature type="compositionally biased region" description="Polar residues" evidence="2">
    <location>
        <begin position="325"/>
        <end position="337"/>
    </location>
</feature>
<feature type="compositionally biased region" description="Low complexity" evidence="2">
    <location>
        <begin position="309"/>
        <end position="324"/>
    </location>
</feature>
<name>A0A9N9N1Q5_9CUCU</name>
<evidence type="ECO:0000313" key="4">
    <source>
        <dbReference type="Proteomes" id="UP001152799"/>
    </source>
</evidence>
<dbReference type="Proteomes" id="UP001152799">
    <property type="component" value="Chromosome 9"/>
</dbReference>
<keyword evidence="1" id="KW-0175">Coiled coil</keyword>
<reference evidence="3" key="1">
    <citation type="submission" date="2022-01" db="EMBL/GenBank/DDBJ databases">
        <authorList>
            <person name="King R."/>
        </authorList>
    </citation>
    <scope>NUCLEOTIDE SEQUENCE</scope>
</reference>
<evidence type="ECO:0000256" key="1">
    <source>
        <dbReference type="SAM" id="Coils"/>
    </source>
</evidence>
<dbReference type="OrthoDB" id="6769010at2759"/>
<evidence type="ECO:0000313" key="3">
    <source>
        <dbReference type="EMBL" id="CAG9773513.1"/>
    </source>
</evidence>
<feature type="compositionally biased region" description="Low complexity" evidence="2">
    <location>
        <begin position="253"/>
        <end position="298"/>
    </location>
</feature>
<feature type="region of interest" description="Disordered" evidence="2">
    <location>
        <begin position="238"/>
        <end position="337"/>
    </location>
</feature>
<keyword evidence="4" id="KW-1185">Reference proteome</keyword>
<evidence type="ECO:0000256" key="2">
    <source>
        <dbReference type="SAM" id="MobiDB-lite"/>
    </source>
</evidence>
<sequence>MPKAKPSVMEVIKNYKELTYESSRLFCRACVKMAPLRVQLIEERLPNIPLPPEPVLTRWGTWLDAALYYADHYENFENVIFELPETANKAIKDCQTVLNQNELINNLSYMKANFSFVSTTIKSLEKQGMTLDSSIKMIDDFEKAIDNVPGATGQIQNMNKINLMEEPLIITIIKIKIFRIKLLDRIITVTKVILTDKVFQVTVRIIIPIKILILEISKIVNSGNNFYQNQRNFDNNISSNSQTSYGNNQLYHTNNTNSRNYASNSNRNPYSQQRSDNFNNFNDNNYNNNANSCNPNFNYAKNSRKRSSNNHQNFYNQNNYGQQNDSCNLSRNQNVSSHRNHNFNQYRFNQKNPKRQKLANAQLHNIETENNLLTIKLQALKEEKQTLLKNFEIERKLFDKIQEEHNKLKVKEIRMEELEEMNKLLKEKIVDLENF</sequence>
<dbReference type="EMBL" id="OU892285">
    <property type="protein sequence ID" value="CAG9773513.1"/>
    <property type="molecule type" value="Genomic_DNA"/>
</dbReference>
<gene>
    <name evidence="3" type="ORF">CEUTPL_LOCUS13903</name>
</gene>